<evidence type="ECO:0000259" key="4">
    <source>
        <dbReference type="PROSITE" id="PS50893"/>
    </source>
</evidence>
<dbReference type="GO" id="GO:0016887">
    <property type="term" value="F:ATP hydrolysis activity"/>
    <property type="evidence" value="ECO:0007669"/>
    <property type="project" value="InterPro"/>
</dbReference>
<dbReference type="InterPro" id="IPR003593">
    <property type="entry name" value="AAA+_ATPase"/>
</dbReference>
<dbReference type="GO" id="GO:0015697">
    <property type="term" value="P:quaternary ammonium group transport"/>
    <property type="evidence" value="ECO:0007669"/>
    <property type="project" value="UniProtKB-ARBA"/>
</dbReference>
<dbReference type="InterPro" id="IPR017871">
    <property type="entry name" value="ABC_transporter-like_CS"/>
</dbReference>
<evidence type="ECO:0000256" key="1">
    <source>
        <dbReference type="ARBA" id="ARBA00022448"/>
    </source>
</evidence>
<evidence type="ECO:0000313" key="5">
    <source>
        <dbReference type="EMBL" id="QHC49295.1"/>
    </source>
</evidence>
<dbReference type="SUPFAM" id="SSF50331">
    <property type="entry name" value="MOP-like"/>
    <property type="match status" value="1"/>
</dbReference>
<keyword evidence="6" id="KW-1185">Reference proteome</keyword>
<evidence type="ECO:0000256" key="3">
    <source>
        <dbReference type="ARBA" id="ARBA00022840"/>
    </source>
</evidence>
<protein>
    <submittedName>
        <fullName evidence="5">ABC transporter ATP-binding protein</fullName>
    </submittedName>
</protein>
<keyword evidence="1" id="KW-0813">Transport</keyword>
<dbReference type="GO" id="GO:0043190">
    <property type="term" value="C:ATP-binding cassette (ABC) transporter complex"/>
    <property type="evidence" value="ECO:0007669"/>
    <property type="project" value="InterPro"/>
</dbReference>
<dbReference type="InterPro" id="IPR003439">
    <property type="entry name" value="ABC_transporter-like_ATP-bd"/>
</dbReference>
<dbReference type="PROSITE" id="PS00211">
    <property type="entry name" value="ABC_TRANSPORTER_1"/>
    <property type="match status" value="1"/>
</dbReference>
<name>A0A6I6SPG0_9GAMM</name>
<dbReference type="GO" id="GO:0005524">
    <property type="term" value="F:ATP binding"/>
    <property type="evidence" value="ECO:0007669"/>
    <property type="project" value="UniProtKB-KW"/>
</dbReference>
<dbReference type="KEGG" id="htx:EKK97_06225"/>
<dbReference type="InterPro" id="IPR008995">
    <property type="entry name" value="Mo/tungstate-bd_C_term_dom"/>
</dbReference>
<dbReference type="Pfam" id="PF08402">
    <property type="entry name" value="TOBE_2"/>
    <property type="match status" value="1"/>
</dbReference>
<dbReference type="Gene3D" id="3.40.50.300">
    <property type="entry name" value="P-loop containing nucleotide triphosphate hydrolases"/>
    <property type="match status" value="1"/>
</dbReference>
<dbReference type="RefSeq" id="WP_159550337.1">
    <property type="nucleotide sequence ID" value="NZ_CP035042.1"/>
</dbReference>
<organism evidence="5 6">
    <name type="scientific">Billgrantia tianxiuensis</name>
    <dbReference type="NCBI Taxonomy" id="2497861"/>
    <lineage>
        <taxon>Bacteria</taxon>
        <taxon>Pseudomonadati</taxon>
        <taxon>Pseudomonadota</taxon>
        <taxon>Gammaproteobacteria</taxon>
        <taxon>Oceanospirillales</taxon>
        <taxon>Halomonadaceae</taxon>
        <taxon>Billgrantia</taxon>
    </lineage>
</organism>
<dbReference type="EMBL" id="CP035042">
    <property type="protein sequence ID" value="QHC49295.1"/>
    <property type="molecule type" value="Genomic_DNA"/>
</dbReference>
<dbReference type="InterPro" id="IPR027417">
    <property type="entry name" value="P-loop_NTPase"/>
</dbReference>
<feature type="domain" description="ABC transporter" evidence="4">
    <location>
        <begin position="5"/>
        <end position="235"/>
    </location>
</feature>
<dbReference type="OrthoDB" id="9802264at2"/>
<gene>
    <name evidence="5" type="ORF">EKK97_06225</name>
</gene>
<sequence length="389" mass="42092">MDGSVRLDEVVMRFGDFTAIEKTSLSIGSGEFFSFLGPSGCGKTTLLNIVSGFITPSEGQVYIGGEPMAGVPVNRRPTAMIFQNLALFPLMTVFENIEFGLEVRGVDKRKRREVSERLLALVALEGSGPKMVTELSGGQKQRVAIARALAVEPRVLLLDEPLSALDLKLRQHMRTELKAIQRKTGITFIYITHDQGEALNMSDRVAVMSAGRIQQVADPMTLYREPATGFVASFVGENNRLQTRVIDREGERVRLDGGALGELAGRTGSEARLANGEAATLFVRPEHLRPVAADATGARLEAEIEAVHFEGAWVMLEARLIASGEKLRVQLGHEVSRGQANAIAVGQRMHFGFDPADAVVLPDDGSPMVDEETGEVVVDSQAQSGGMHV</sequence>
<keyword evidence="2" id="KW-0547">Nucleotide-binding</keyword>
<dbReference type="FunFam" id="3.40.50.300:FF:000425">
    <property type="entry name" value="Probable ABC transporter, ATP-binding subunit"/>
    <property type="match status" value="1"/>
</dbReference>
<proteinExistence type="predicted"/>
<dbReference type="InterPro" id="IPR013611">
    <property type="entry name" value="Transp-assoc_OB_typ2"/>
</dbReference>
<keyword evidence="3 5" id="KW-0067">ATP-binding</keyword>
<dbReference type="Pfam" id="PF00005">
    <property type="entry name" value="ABC_tran"/>
    <property type="match status" value="1"/>
</dbReference>
<dbReference type="SUPFAM" id="SSF52540">
    <property type="entry name" value="P-loop containing nucleoside triphosphate hydrolases"/>
    <property type="match status" value="1"/>
</dbReference>
<evidence type="ECO:0000313" key="6">
    <source>
        <dbReference type="Proteomes" id="UP000464013"/>
    </source>
</evidence>
<dbReference type="PROSITE" id="PS50893">
    <property type="entry name" value="ABC_TRANSPORTER_2"/>
    <property type="match status" value="1"/>
</dbReference>
<dbReference type="PANTHER" id="PTHR42781">
    <property type="entry name" value="SPERMIDINE/PUTRESCINE IMPORT ATP-BINDING PROTEIN POTA"/>
    <property type="match status" value="1"/>
</dbReference>
<accession>A0A6I6SPG0</accession>
<dbReference type="AlphaFoldDB" id="A0A6I6SPG0"/>
<dbReference type="PANTHER" id="PTHR42781:SF4">
    <property type="entry name" value="SPERMIDINE_PUTRESCINE IMPORT ATP-BINDING PROTEIN POTA"/>
    <property type="match status" value="1"/>
</dbReference>
<dbReference type="SMART" id="SM00382">
    <property type="entry name" value="AAA"/>
    <property type="match status" value="1"/>
</dbReference>
<dbReference type="InterPro" id="IPR050093">
    <property type="entry name" value="ABC_SmlMolc_Importer"/>
</dbReference>
<reference evidence="5 6" key="1">
    <citation type="submission" date="2019-01" db="EMBL/GenBank/DDBJ databases">
        <title>Complete genome of a denitifying bacterium Halomons sp. BC-M4-5.</title>
        <authorList>
            <person name="Wang L."/>
            <person name="Shao Z."/>
        </authorList>
    </citation>
    <scope>NUCLEOTIDE SEQUENCE [LARGE SCALE GENOMIC DNA]</scope>
    <source>
        <strain evidence="5 6">BC-M4-5</strain>
    </source>
</reference>
<dbReference type="GO" id="GO:0022857">
    <property type="term" value="F:transmembrane transporter activity"/>
    <property type="evidence" value="ECO:0007669"/>
    <property type="project" value="InterPro"/>
</dbReference>
<evidence type="ECO:0000256" key="2">
    <source>
        <dbReference type="ARBA" id="ARBA00022741"/>
    </source>
</evidence>
<dbReference type="Gene3D" id="2.40.50.100">
    <property type="match status" value="1"/>
</dbReference>
<dbReference type="Proteomes" id="UP000464013">
    <property type="component" value="Chromosome"/>
</dbReference>